<proteinExistence type="predicted"/>
<dbReference type="Proteomes" id="UP000325576">
    <property type="component" value="Unassembled WGS sequence"/>
</dbReference>
<gene>
    <name evidence="2" type="ORF">BS297_02535</name>
</gene>
<dbReference type="GO" id="GO:0004519">
    <property type="term" value="F:endonuclease activity"/>
    <property type="evidence" value="ECO:0007669"/>
    <property type="project" value="UniProtKB-KW"/>
</dbReference>
<evidence type="ECO:0000259" key="1">
    <source>
        <dbReference type="SMART" id="SM00507"/>
    </source>
</evidence>
<organism evidence="2 3">
    <name type="scientific">Rhodococcus erythropolis</name>
    <name type="common">Arthrobacter picolinophilus</name>
    <dbReference type="NCBI Taxonomy" id="1833"/>
    <lineage>
        <taxon>Bacteria</taxon>
        <taxon>Bacillati</taxon>
        <taxon>Actinomycetota</taxon>
        <taxon>Actinomycetes</taxon>
        <taxon>Mycobacteriales</taxon>
        <taxon>Nocardiaceae</taxon>
        <taxon>Rhodococcus</taxon>
        <taxon>Rhodococcus erythropolis group</taxon>
    </lineage>
</organism>
<dbReference type="PANTHER" id="PTHR33877">
    <property type="entry name" value="SLL1193 PROTEIN"/>
    <property type="match status" value="1"/>
</dbReference>
<dbReference type="PANTHER" id="PTHR33877:SF2">
    <property type="entry name" value="OS07G0170200 PROTEIN"/>
    <property type="match status" value="1"/>
</dbReference>
<accession>A0A0C2W932</accession>
<dbReference type="InterPro" id="IPR052892">
    <property type="entry name" value="NA-targeting_endonuclease"/>
</dbReference>
<reference evidence="2 3" key="1">
    <citation type="journal article" date="2017" name="Poromechanics V (2013)">
        <title>Genomic Characterization of the Arsenic-Tolerant Actinobacterium, &lt;i&gt;Rhodococcus erythropolis&lt;/i&gt; S43.</title>
        <authorList>
            <person name="Retamal-Morales G."/>
            <person name="Mehnert M."/>
            <person name="Schwabe R."/>
            <person name="Tischler D."/>
            <person name="Schloemann M."/>
            <person name="Levican G.J."/>
        </authorList>
    </citation>
    <scope>NUCLEOTIDE SEQUENCE [LARGE SCALE GENOMIC DNA]</scope>
    <source>
        <strain evidence="2 3">S43</strain>
    </source>
</reference>
<dbReference type="Pfam" id="PF01844">
    <property type="entry name" value="HNH"/>
    <property type="match status" value="1"/>
</dbReference>
<dbReference type="InterPro" id="IPR002711">
    <property type="entry name" value="HNH"/>
</dbReference>
<protein>
    <submittedName>
        <fullName evidence="2">Endonuclease</fullName>
    </submittedName>
</protein>
<dbReference type="GO" id="GO:0003676">
    <property type="term" value="F:nucleic acid binding"/>
    <property type="evidence" value="ECO:0007669"/>
    <property type="project" value="InterPro"/>
</dbReference>
<dbReference type="AlphaFoldDB" id="A0A0C2W932"/>
<dbReference type="KEGG" id="reb:XU06_27075"/>
<feature type="domain" description="HNH nuclease" evidence="1">
    <location>
        <begin position="96"/>
        <end position="145"/>
    </location>
</feature>
<dbReference type="CDD" id="cd00085">
    <property type="entry name" value="HNHc"/>
    <property type="match status" value="1"/>
</dbReference>
<dbReference type="InterPro" id="IPR003615">
    <property type="entry name" value="HNH_nuc"/>
</dbReference>
<keyword evidence="2" id="KW-0540">Nuclease</keyword>
<dbReference type="Gene3D" id="1.10.30.50">
    <property type="match status" value="1"/>
</dbReference>
<evidence type="ECO:0000313" key="2">
    <source>
        <dbReference type="EMBL" id="KAB2586964.1"/>
    </source>
</evidence>
<sequence length="183" mass="20639">MRRLMRNPNRASTAASHSWMNRSVRVLNATYEYLGEVSADRAVVLIATGSAQSTEDVIPIFPVRSKHVEIPLPRTILLAEYVYVAHRVTVTDSSRATFAGIFDRDGRQCAYCAARATTIDHVQPRSRNGPNTWGNLVACCSSCNQRKADRTPAEAGMRLLWEPKAPRRIEKVQQKIWRELSRT</sequence>
<name>A0A0C2W932_RHOER</name>
<comment type="caution">
    <text evidence="2">The sequence shown here is derived from an EMBL/GenBank/DDBJ whole genome shotgun (WGS) entry which is preliminary data.</text>
</comment>
<dbReference type="SMART" id="SM00507">
    <property type="entry name" value="HNHc"/>
    <property type="match status" value="1"/>
</dbReference>
<keyword evidence="2" id="KW-0255">Endonuclease</keyword>
<keyword evidence="2" id="KW-0378">Hydrolase</keyword>
<evidence type="ECO:0000313" key="3">
    <source>
        <dbReference type="Proteomes" id="UP000325576"/>
    </source>
</evidence>
<dbReference type="GO" id="GO:0008270">
    <property type="term" value="F:zinc ion binding"/>
    <property type="evidence" value="ECO:0007669"/>
    <property type="project" value="InterPro"/>
</dbReference>
<dbReference type="EMBL" id="MRBO01000094">
    <property type="protein sequence ID" value="KAB2586964.1"/>
    <property type="molecule type" value="Genomic_DNA"/>
</dbReference>